<keyword evidence="2" id="KW-1185">Reference proteome</keyword>
<dbReference type="EMBL" id="JACHJS010000001">
    <property type="protein sequence ID" value="MBB4963544.1"/>
    <property type="molecule type" value="Genomic_DNA"/>
</dbReference>
<evidence type="ECO:0000313" key="1">
    <source>
        <dbReference type="EMBL" id="MBB4963544.1"/>
    </source>
</evidence>
<accession>A0A7W7WTV8</accession>
<comment type="caution">
    <text evidence="1">The sequence shown here is derived from an EMBL/GenBank/DDBJ whole genome shotgun (WGS) entry which is preliminary data.</text>
</comment>
<proteinExistence type="predicted"/>
<reference evidence="1 2" key="1">
    <citation type="submission" date="2020-08" db="EMBL/GenBank/DDBJ databases">
        <title>Sequencing the genomes of 1000 actinobacteria strains.</title>
        <authorList>
            <person name="Klenk H.-P."/>
        </authorList>
    </citation>
    <scope>NUCLEOTIDE SEQUENCE [LARGE SCALE GENOMIC DNA]</scope>
    <source>
        <strain evidence="1 2">DSM 45084</strain>
    </source>
</reference>
<evidence type="ECO:0008006" key="3">
    <source>
        <dbReference type="Google" id="ProtNLM"/>
    </source>
</evidence>
<dbReference type="RefSeq" id="WP_184666306.1">
    <property type="nucleotide sequence ID" value="NZ_BAABAI010000017.1"/>
</dbReference>
<gene>
    <name evidence="1" type="ORF">F4559_000903</name>
</gene>
<sequence>MAVDPRDFRWLPHDGNRHAIPYTLSSGETGSTLCGLAVTVPRRSPPQFPDGCWPTCETCDASWRRHEGIPLFSERRTVNGRRPTLLKRPPTTVVIITHVLEH</sequence>
<evidence type="ECO:0000313" key="2">
    <source>
        <dbReference type="Proteomes" id="UP000542674"/>
    </source>
</evidence>
<dbReference type="Proteomes" id="UP000542674">
    <property type="component" value="Unassembled WGS sequence"/>
</dbReference>
<protein>
    <recommendedName>
        <fullName evidence="3">Zinc finger protein</fullName>
    </recommendedName>
</protein>
<organism evidence="1 2">
    <name type="scientific">Saccharothrix violaceirubra</name>
    <dbReference type="NCBI Taxonomy" id="413306"/>
    <lineage>
        <taxon>Bacteria</taxon>
        <taxon>Bacillati</taxon>
        <taxon>Actinomycetota</taxon>
        <taxon>Actinomycetes</taxon>
        <taxon>Pseudonocardiales</taxon>
        <taxon>Pseudonocardiaceae</taxon>
        <taxon>Saccharothrix</taxon>
    </lineage>
</organism>
<name>A0A7W7WTV8_9PSEU</name>
<dbReference type="InterPro" id="IPR031795">
    <property type="entry name" value="Zf-HC3"/>
</dbReference>
<dbReference type="Pfam" id="PF16827">
    <property type="entry name" value="zf-HC3"/>
    <property type="match status" value="1"/>
</dbReference>
<dbReference type="AlphaFoldDB" id="A0A7W7WTV8"/>